<feature type="non-terminal residue" evidence="1">
    <location>
        <position position="138"/>
    </location>
</feature>
<dbReference type="EMBL" id="LAZR01011894">
    <property type="protein sequence ID" value="KKM55058.1"/>
    <property type="molecule type" value="Genomic_DNA"/>
</dbReference>
<dbReference type="PROSITE" id="PS51257">
    <property type="entry name" value="PROKAR_LIPOPROTEIN"/>
    <property type="match status" value="1"/>
</dbReference>
<name>A0A0F9L5V5_9ZZZZ</name>
<proteinExistence type="predicted"/>
<accession>A0A0F9L5V5</accession>
<protein>
    <submittedName>
        <fullName evidence="1">Uncharacterized protein</fullName>
    </submittedName>
</protein>
<comment type="caution">
    <text evidence="1">The sequence shown here is derived from an EMBL/GenBank/DDBJ whole genome shotgun (WGS) entry which is preliminary data.</text>
</comment>
<gene>
    <name evidence="1" type="ORF">LCGC14_1553010</name>
</gene>
<dbReference type="AlphaFoldDB" id="A0A0F9L5V5"/>
<evidence type="ECO:0000313" key="1">
    <source>
        <dbReference type="EMBL" id="KKM55058.1"/>
    </source>
</evidence>
<sequence>MNVKLFKQTSLVLMMTTALGACSMFSSLDEVVPDNTQKYRKAETMPPLDVPPDLSKNRIKDDIAGSKDTSATYSEFEEAATNPLAAKYNIEADIKPALAGEGTSRHIVVPGEREVTWQRVEDFWATRNIMIARSDARI</sequence>
<organism evidence="1">
    <name type="scientific">marine sediment metagenome</name>
    <dbReference type="NCBI Taxonomy" id="412755"/>
    <lineage>
        <taxon>unclassified sequences</taxon>
        <taxon>metagenomes</taxon>
        <taxon>ecological metagenomes</taxon>
    </lineage>
</organism>
<reference evidence="1" key="1">
    <citation type="journal article" date="2015" name="Nature">
        <title>Complex archaea that bridge the gap between prokaryotes and eukaryotes.</title>
        <authorList>
            <person name="Spang A."/>
            <person name="Saw J.H."/>
            <person name="Jorgensen S.L."/>
            <person name="Zaremba-Niedzwiedzka K."/>
            <person name="Martijn J."/>
            <person name="Lind A.E."/>
            <person name="van Eijk R."/>
            <person name="Schleper C."/>
            <person name="Guy L."/>
            <person name="Ettema T.J."/>
        </authorList>
    </citation>
    <scope>NUCLEOTIDE SEQUENCE</scope>
</reference>